<protein>
    <submittedName>
        <fullName evidence="2">Uncharacterized protein</fullName>
    </submittedName>
</protein>
<evidence type="ECO:0000313" key="3">
    <source>
        <dbReference type="Proteomes" id="UP001141327"/>
    </source>
</evidence>
<organism evidence="2 3">
    <name type="scientific">Paratrimastix pyriformis</name>
    <dbReference type="NCBI Taxonomy" id="342808"/>
    <lineage>
        <taxon>Eukaryota</taxon>
        <taxon>Metamonada</taxon>
        <taxon>Preaxostyla</taxon>
        <taxon>Paratrimastigidae</taxon>
        <taxon>Paratrimastix</taxon>
    </lineage>
</organism>
<keyword evidence="3" id="KW-1185">Reference proteome</keyword>
<proteinExistence type="predicted"/>
<name>A0ABQ8UVE9_9EUKA</name>
<dbReference type="Proteomes" id="UP001141327">
    <property type="component" value="Unassembled WGS sequence"/>
</dbReference>
<comment type="caution">
    <text evidence="2">The sequence shown here is derived from an EMBL/GenBank/DDBJ whole genome shotgun (WGS) entry which is preliminary data.</text>
</comment>
<sequence length="138" mass="14568">MCPWGRLVLPLPHTRLALAPHVPIKLPTGAAQVLRDLSPATTLGQVRNMLGSAAPRDHIFAQMPNLEFRDEAISLADARLCPRASIFLKPAGRVTVRQGAAGYFESRMAAAPTMMGGDDGPEGDAGNVHRLPPAAQGG</sequence>
<evidence type="ECO:0000256" key="1">
    <source>
        <dbReference type="SAM" id="MobiDB-lite"/>
    </source>
</evidence>
<gene>
    <name evidence="2" type="ORF">PAPYR_334</name>
</gene>
<dbReference type="EMBL" id="JAPMOS010000001">
    <property type="protein sequence ID" value="KAJ4463078.1"/>
    <property type="molecule type" value="Genomic_DNA"/>
</dbReference>
<accession>A0ABQ8UVE9</accession>
<reference evidence="2" key="1">
    <citation type="journal article" date="2022" name="bioRxiv">
        <title>Genomics of Preaxostyla Flagellates Illuminates Evolutionary Transitions and the Path Towards Mitochondrial Loss.</title>
        <authorList>
            <person name="Novak L.V.F."/>
            <person name="Treitli S.C."/>
            <person name="Pyrih J."/>
            <person name="Halakuc P."/>
            <person name="Pipaliya S.V."/>
            <person name="Vacek V."/>
            <person name="Brzon O."/>
            <person name="Soukal P."/>
            <person name="Eme L."/>
            <person name="Dacks J.B."/>
            <person name="Karnkowska A."/>
            <person name="Elias M."/>
            <person name="Hampl V."/>
        </authorList>
    </citation>
    <scope>NUCLEOTIDE SEQUENCE</scope>
    <source>
        <strain evidence="2">RCP-MX</strain>
    </source>
</reference>
<evidence type="ECO:0000313" key="2">
    <source>
        <dbReference type="EMBL" id="KAJ4463078.1"/>
    </source>
</evidence>
<feature type="region of interest" description="Disordered" evidence="1">
    <location>
        <begin position="114"/>
        <end position="138"/>
    </location>
</feature>